<name>A0A7W7QSM1_9ACTN</name>
<reference evidence="2 3" key="1">
    <citation type="submission" date="2020-08" db="EMBL/GenBank/DDBJ databases">
        <title>Genomic Encyclopedia of Type Strains, Phase III (KMG-III): the genomes of soil and plant-associated and newly described type strains.</title>
        <authorList>
            <person name="Whitman W."/>
        </authorList>
    </citation>
    <scope>NUCLEOTIDE SEQUENCE [LARGE SCALE GENOMIC DNA]</scope>
    <source>
        <strain evidence="2 3">CECT 8840</strain>
    </source>
</reference>
<gene>
    <name evidence="2" type="ORF">FHS44_006105</name>
</gene>
<feature type="domain" description="SnoaL-like" evidence="1">
    <location>
        <begin position="16"/>
        <end position="115"/>
    </location>
</feature>
<dbReference type="RefSeq" id="WP_184720727.1">
    <property type="nucleotide sequence ID" value="NZ_JACHJP010000008.1"/>
</dbReference>
<evidence type="ECO:0000313" key="3">
    <source>
        <dbReference type="Proteomes" id="UP000552644"/>
    </source>
</evidence>
<dbReference type="AlphaFoldDB" id="A0A7W7QSM1"/>
<comment type="caution">
    <text evidence="2">The sequence shown here is derived from an EMBL/GenBank/DDBJ whole genome shotgun (WGS) entry which is preliminary data.</text>
</comment>
<accession>A0A7W7QSM1</accession>
<dbReference type="InterPro" id="IPR037401">
    <property type="entry name" value="SnoaL-like"/>
</dbReference>
<evidence type="ECO:0000259" key="1">
    <source>
        <dbReference type="Pfam" id="PF12680"/>
    </source>
</evidence>
<organism evidence="2 3">
    <name type="scientific">Streptosporangium saharense</name>
    <dbReference type="NCBI Taxonomy" id="1706840"/>
    <lineage>
        <taxon>Bacteria</taxon>
        <taxon>Bacillati</taxon>
        <taxon>Actinomycetota</taxon>
        <taxon>Actinomycetes</taxon>
        <taxon>Streptosporangiales</taxon>
        <taxon>Streptosporangiaceae</taxon>
        <taxon>Streptosporangium</taxon>
    </lineage>
</organism>
<dbReference type="Proteomes" id="UP000552644">
    <property type="component" value="Unassembled WGS sequence"/>
</dbReference>
<dbReference type="Gene3D" id="3.10.450.50">
    <property type="match status" value="1"/>
</dbReference>
<dbReference type="InterPro" id="IPR032710">
    <property type="entry name" value="NTF2-like_dom_sf"/>
</dbReference>
<keyword evidence="3" id="KW-1185">Reference proteome</keyword>
<dbReference type="Pfam" id="PF12680">
    <property type="entry name" value="SnoaL_2"/>
    <property type="match status" value="1"/>
</dbReference>
<proteinExistence type="predicted"/>
<dbReference type="EMBL" id="JACHJP010000008">
    <property type="protein sequence ID" value="MBB4918969.1"/>
    <property type="molecule type" value="Genomic_DNA"/>
</dbReference>
<sequence>MTTEQESKAERNRAIVTEFYDLCFVQKRYAEAADRYFGDRYTQHNEFVADGIEGFKNEFVNSERRRSPDYVQRPLRIIADEELVAIHETIHAGPDDRGVVLVDIFRLEDGKIVEHWDVFMPIPDPATVPHDNGVL</sequence>
<protein>
    <submittedName>
        <fullName evidence="2">Putative SnoaL-like aldol condensation-catalyzing enzyme</fullName>
    </submittedName>
</protein>
<dbReference type="SUPFAM" id="SSF54427">
    <property type="entry name" value="NTF2-like"/>
    <property type="match status" value="1"/>
</dbReference>
<evidence type="ECO:0000313" key="2">
    <source>
        <dbReference type="EMBL" id="MBB4918969.1"/>
    </source>
</evidence>